<dbReference type="Proteomes" id="UP000004995">
    <property type="component" value="Unassembled WGS sequence"/>
</dbReference>
<reference evidence="2" key="1">
    <citation type="journal article" date="2012" name="Nat. Biotechnol.">
        <title>Reference genome sequence of the model plant Setaria.</title>
        <authorList>
            <person name="Bennetzen J.L."/>
            <person name="Schmutz J."/>
            <person name="Wang H."/>
            <person name="Percifield R."/>
            <person name="Hawkins J."/>
            <person name="Pontaroli A.C."/>
            <person name="Estep M."/>
            <person name="Feng L."/>
            <person name="Vaughn J.N."/>
            <person name="Grimwood J."/>
            <person name="Jenkins J."/>
            <person name="Barry K."/>
            <person name="Lindquist E."/>
            <person name="Hellsten U."/>
            <person name="Deshpande S."/>
            <person name="Wang X."/>
            <person name="Wu X."/>
            <person name="Mitros T."/>
            <person name="Triplett J."/>
            <person name="Yang X."/>
            <person name="Ye C.Y."/>
            <person name="Mauro-Herrera M."/>
            <person name="Wang L."/>
            <person name="Li P."/>
            <person name="Sharma M."/>
            <person name="Sharma R."/>
            <person name="Ronald P.C."/>
            <person name="Panaud O."/>
            <person name="Kellogg E.A."/>
            <person name="Brutnell T.P."/>
            <person name="Doust A.N."/>
            <person name="Tuskan G.A."/>
            <person name="Rokhsar D."/>
            <person name="Devos K.M."/>
        </authorList>
    </citation>
    <scope>NUCLEOTIDE SEQUENCE [LARGE SCALE GENOMIC DNA]</scope>
    <source>
        <strain evidence="2">cv. Yugu1</strain>
    </source>
</reference>
<organism evidence="1 2">
    <name type="scientific">Setaria italica</name>
    <name type="common">Foxtail millet</name>
    <name type="synonym">Panicum italicum</name>
    <dbReference type="NCBI Taxonomy" id="4555"/>
    <lineage>
        <taxon>Eukaryota</taxon>
        <taxon>Viridiplantae</taxon>
        <taxon>Streptophyta</taxon>
        <taxon>Embryophyta</taxon>
        <taxon>Tracheophyta</taxon>
        <taxon>Spermatophyta</taxon>
        <taxon>Magnoliopsida</taxon>
        <taxon>Liliopsida</taxon>
        <taxon>Poales</taxon>
        <taxon>Poaceae</taxon>
        <taxon>PACMAD clade</taxon>
        <taxon>Panicoideae</taxon>
        <taxon>Panicodae</taxon>
        <taxon>Paniceae</taxon>
        <taxon>Cenchrinae</taxon>
        <taxon>Setaria</taxon>
    </lineage>
</organism>
<evidence type="ECO:0000313" key="1">
    <source>
        <dbReference type="EnsemblPlants" id="KQK97976"/>
    </source>
</evidence>
<evidence type="ECO:0000313" key="2">
    <source>
        <dbReference type="Proteomes" id="UP000004995"/>
    </source>
</evidence>
<dbReference type="InParanoid" id="K3YF39"/>
<keyword evidence="2" id="KW-1185">Reference proteome</keyword>
<dbReference type="HOGENOM" id="CLU_3407048_0_0_1"/>
<sequence>MHCKQDNRFKQLHLRVSLQCLKPHTGIKNC</sequence>
<dbReference type="EMBL" id="AGNK02004417">
    <property type="status" value="NOT_ANNOTATED_CDS"/>
    <property type="molecule type" value="Genomic_DNA"/>
</dbReference>
<dbReference type="AlphaFoldDB" id="K3YF39"/>
<dbReference type="EnsemblPlants" id="KQK97976">
    <property type="protein sequence ID" value="KQK97976"/>
    <property type="gene ID" value="SETIT_012856mg"/>
</dbReference>
<accession>K3YF39</accession>
<proteinExistence type="predicted"/>
<name>K3YF39_SETIT</name>
<dbReference type="Gramene" id="KQK97976">
    <property type="protein sequence ID" value="KQK97976"/>
    <property type="gene ID" value="SETIT_012856mg"/>
</dbReference>
<protein>
    <submittedName>
        <fullName evidence="1">Uncharacterized protein</fullName>
    </submittedName>
</protein>
<reference evidence="1" key="2">
    <citation type="submission" date="2018-08" db="UniProtKB">
        <authorList>
            <consortium name="EnsemblPlants"/>
        </authorList>
    </citation>
    <scope>IDENTIFICATION</scope>
    <source>
        <strain evidence="1">Yugu1</strain>
    </source>
</reference>